<organism evidence="1">
    <name type="scientific">Blastobotrys adeninivorans</name>
    <name type="common">Yeast</name>
    <name type="synonym">Arxula adeninivorans</name>
    <dbReference type="NCBI Taxonomy" id="409370"/>
    <lineage>
        <taxon>Eukaryota</taxon>
        <taxon>Fungi</taxon>
        <taxon>Dikarya</taxon>
        <taxon>Ascomycota</taxon>
        <taxon>Saccharomycotina</taxon>
        <taxon>Dipodascomycetes</taxon>
        <taxon>Dipodascales</taxon>
        <taxon>Trichomonascaceae</taxon>
        <taxon>Blastobotrys</taxon>
    </lineage>
</organism>
<accession>A0A060T4U1</accession>
<dbReference type="PhylomeDB" id="A0A060T4U1"/>
<dbReference type="AlphaFoldDB" id="A0A060T4U1"/>
<evidence type="ECO:0000313" key="1">
    <source>
        <dbReference type="EMBL" id="CDP36125.1"/>
    </source>
</evidence>
<name>A0A060T4U1_BLAAD</name>
<dbReference type="EMBL" id="HG937692">
    <property type="protein sequence ID" value="CDP36125.1"/>
    <property type="molecule type" value="Genomic_DNA"/>
</dbReference>
<proteinExistence type="predicted"/>
<sequence length="596" mass="67779">MPQKDENLDTLGAGEAINFWDPQNPLLFVSPSNSAPSRKIVPYLSLLFPNVPERAKQNNLLLKSGELDSIEEYLDSQAYCSDYDVTIVIDQGAVIEDQVRANLENIGRKARVNCAFLCCILTSVNFPHEHAARLLWLILIRLGRWLDIMDRWGSTMTTLMSGPVSDFYTNFTHFEPSPNVSEDRQAKEGDASFIEIYSKPLCRALGMSPVPSLAFESANSDDIRKLFHDCITWLAGSYLRVNTVVGVNNSPDTYSVDILNFDSTVDNLLQLANKHGVEQYPVTREALLLSAKMKTSVIILQLRLLQYLLEHPQVCTLPTQDHIDDINRHLAGDIDRAQRLCPDLGISHLDLERFPQFDFDILEVESFAGDIQREIEYYQDMLDRQDIRVLHSKISPRDAIVCATYAIVHHTRPLTFGPISYGYSVPQGFSLRFRGRAVSTLMGNENITLAGDKVSSYLQKFLPEISMMDVDLQLEHIRLEWIDNPPVLAIDRGIPLNRLTQADYNPESTLHRHIKFRYLSYAGLREIARVVNAPDVGYIHLLAWNILRKKKQRLLISDQSNRPPERSHRSTPAALSTWVELGRPQKWIPNFARPTT</sequence>
<reference evidence="1" key="2">
    <citation type="submission" date="2014-06" db="EMBL/GenBank/DDBJ databases">
        <title>The complete genome of Blastobotrys (Arxula) adeninivorans LS3 - a yeast of biotechnological interest.</title>
        <authorList>
            <person name="Kunze G."/>
            <person name="Gaillardin C."/>
            <person name="Czernicka M."/>
            <person name="Durrens P."/>
            <person name="Martin T."/>
            <person name="Boer E."/>
            <person name="Gabaldon T."/>
            <person name="Cruz J."/>
            <person name="Talla E."/>
            <person name="Marck C."/>
            <person name="Goffeau A."/>
            <person name="Barbe V."/>
            <person name="Baret P."/>
            <person name="Baronian K."/>
            <person name="Beier S."/>
            <person name="Bleykasten C."/>
            <person name="Bode R."/>
            <person name="Casaregola S."/>
            <person name="Despons L."/>
            <person name="Fairhead C."/>
            <person name="Giersberg M."/>
            <person name="Gierski P."/>
            <person name="Hahnel U."/>
            <person name="Hartmann A."/>
            <person name="Jankowska D."/>
            <person name="Jubin C."/>
            <person name="Jung P."/>
            <person name="Lafontaine I."/>
            <person name="Leh-Louis V."/>
            <person name="Lemaire M."/>
            <person name="Marcet-Houben M."/>
            <person name="Mascher M."/>
            <person name="Morel G."/>
            <person name="Richard G.-F."/>
            <person name="Riechen J."/>
            <person name="Sacerdot C."/>
            <person name="Sarkar A."/>
            <person name="Savel G."/>
            <person name="Schacherer J."/>
            <person name="Sherman D."/>
            <person name="Straub M.-L."/>
            <person name="Stein N."/>
            <person name="Thierry A."/>
            <person name="Trautwein-Schult A."/>
            <person name="Westhof E."/>
            <person name="Worch S."/>
            <person name="Dujon B."/>
            <person name="Souciet J.-L."/>
            <person name="Wincker P."/>
            <person name="Scholz U."/>
            <person name="Neuveglise N."/>
        </authorList>
    </citation>
    <scope>NUCLEOTIDE SEQUENCE</scope>
    <source>
        <strain evidence="1">LS3</strain>
    </source>
</reference>
<reference evidence="1" key="1">
    <citation type="submission" date="2014-02" db="EMBL/GenBank/DDBJ databases">
        <authorList>
            <person name="Genoscope - CEA"/>
        </authorList>
    </citation>
    <scope>NUCLEOTIDE SEQUENCE</scope>
    <source>
        <strain evidence="1">LS3</strain>
    </source>
</reference>
<gene>
    <name evidence="1" type="ORF">GNLVRS02_ARAD1B05852g</name>
</gene>
<protein>
    <submittedName>
        <fullName evidence="1">ARAD1B05852p</fullName>
    </submittedName>
</protein>